<accession>A0A7Y6NJN0</accession>
<evidence type="ECO:0000313" key="5">
    <source>
        <dbReference type="Proteomes" id="UP000529637"/>
    </source>
</evidence>
<dbReference type="PANTHER" id="PTHR43037:SF1">
    <property type="entry name" value="BLL1128 PROTEIN"/>
    <property type="match status" value="1"/>
</dbReference>
<dbReference type="EMBL" id="JABWMJ010000001">
    <property type="protein sequence ID" value="NUZ04362.1"/>
    <property type="molecule type" value="Genomic_DNA"/>
</dbReference>
<dbReference type="Gene3D" id="3.40.50.1820">
    <property type="entry name" value="alpha/beta hydrolase"/>
    <property type="match status" value="1"/>
</dbReference>
<dbReference type="Proteomes" id="UP000529637">
    <property type="component" value="Unassembled WGS sequence"/>
</dbReference>
<dbReference type="AlphaFoldDB" id="A0A7Y6NJN0"/>
<dbReference type="InterPro" id="IPR010126">
    <property type="entry name" value="Esterase_phb"/>
</dbReference>
<dbReference type="InterPro" id="IPR029058">
    <property type="entry name" value="AB_hydrolase_fold"/>
</dbReference>
<evidence type="ECO:0000256" key="3">
    <source>
        <dbReference type="SAM" id="MobiDB-lite"/>
    </source>
</evidence>
<dbReference type="InterPro" id="IPR050955">
    <property type="entry name" value="Plant_Biomass_Hydrol_Est"/>
</dbReference>
<protein>
    <submittedName>
        <fullName evidence="4">PHB depolymerase family esterase</fullName>
    </submittedName>
</protein>
<evidence type="ECO:0000256" key="1">
    <source>
        <dbReference type="ARBA" id="ARBA00022729"/>
    </source>
</evidence>
<organism evidence="4 5">
    <name type="scientific">Piscinibacter koreensis</name>
    <dbReference type="NCBI Taxonomy" id="2742824"/>
    <lineage>
        <taxon>Bacteria</taxon>
        <taxon>Pseudomonadati</taxon>
        <taxon>Pseudomonadota</taxon>
        <taxon>Betaproteobacteria</taxon>
        <taxon>Burkholderiales</taxon>
        <taxon>Sphaerotilaceae</taxon>
        <taxon>Piscinibacter</taxon>
    </lineage>
</organism>
<sequence length="363" mass="37842">MLGATRLTRGAHLADAVRTIQDALGSAAHRDSGRRRTAASPDVRARAAAHGFPGIHEAPPTVTPEPASAPAGTFERGSYAGRSGTRSYKLFRPAGLVGPAPLVVMLHGCKQDPDDFAAGTRMNALAAERGFLVLYPEQAPRSNASKCWNWFAPGDQQRGRGEPDLLAGMTHQVIGAEPVDPSRVYVAGLSAGGAMAAILAREYPDVFAAAGVHSGLPPGAAHDVASAFAAMSQGAPEGGAMRAAAEGGAAPLIVFHGDRDRTVHPVNADRVIDALLGPVAARDGVAARSEAGSAGPGARRRFTRTVYRRAGETASRAELWVVHGAGHAWAGGSADGSFTDPRGPDASREFFRFFDEHRRRLTA</sequence>
<evidence type="ECO:0000256" key="2">
    <source>
        <dbReference type="ARBA" id="ARBA00022801"/>
    </source>
</evidence>
<gene>
    <name evidence="4" type="ORF">HQN59_01170</name>
</gene>
<evidence type="ECO:0000313" key="4">
    <source>
        <dbReference type="EMBL" id="NUZ04362.1"/>
    </source>
</evidence>
<dbReference type="NCBIfam" id="TIGR01840">
    <property type="entry name" value="esterase_phb"/>
    <property type="match status" value="1"/>
</dbReference>
<keyword evidence="1" id="KW-0732">Signal</keyword>
<keyword evidence="2" id="KW-0378">Hydrolase</keyword>
<dbReference type="PANTHER" id="PTHR43037">
    <property type="entry name" value="UNNAMED PRODUCT-RELATED"/>
    <property type="match status" value="1"/>
</dbReference>
<dbReference type="Pfam" id="PF10503">
    <property type="entry name" value="Esterase_PHB"/>
    <property type="match status" value="1"/>
</dbReference>
<proteinExistence type="predicted"/>
<comment type="caution">
    <text evidence="4">The sequence shown here is derived from an EMBL/GenBank/DDBJ whole genome shotgun (WGS) entry which is preliminary data.</text>
</comment>
<reference evidence="4 5" key="1">
    <citation type="submission" date="2020-06" db="EMBL/GenBank/DDBJ databases">
        <title>Schlegella sp. ID0723 isolated from air conditioner.</title>
        <authorList>
            <person name="Kim D.Y."/>
            <person name="Kim D.-U."/>
        </authorList>
    </citation>
    <scope>NUCLEOTIDE SEQUENCE [LARGE SCALE GENOMIC DNA]</scope>
    <source>
        <strain evidence="4 5">ID0723</strain>
    </source>
</reference>
<dbReference type="GO" id="GO:0016787">
    <property type="term" value="F:hydrolase activity"/>
    <property type="evidence" value="ECO:0007669"/>
    <property type="project" value="UniProtKB-KW"/>
</dbReference>
<name>A0A7Y6NJN0_9BURK</name>
<keyword evidence="5" id="KW-1185">Reference proteome</keyword>
<dbReference type="GO" id="GO:0005576">
    <property type="term" value="C:extracellular region"/>
    <property type="evidence" value="ECO:0007669"/>
    <property type="project" value="InterPro"/>
</dbReference>
<dbReference type="SUPFAM" id="SSF53474">
    <property type="entry name" value="alpha/beta-Hydrolases"/>
    <property type="match status" value="2"/>
</dbReference>
<feature type="region of interest" description="Disordered" evidence="3">
    <location>
        <begin position="25"/>
        <end position="78"/>
    </location>
</feature>